<dbReference type="NCBIfam" id="NF041347">
    <property type="entry name" value="XopG"/>
    <property type="match status" value="1"/>
</dbReference>
<evidence type="ECO:0000256" key="1">
    <source>
        <dbReference type="SAM" id="MobiDB-lite"/>
    </source>
</evidence>
<evidence type="ECO:0008006" key="4">
    <source>
        <dbReference type="Google" id="ProtNLM"/>
    </source>
</evidence>
<sequence length="220" mass="24365">MNTFSASRVAPHITIEHYSQENYATAESALQKLNSRPNGKSLLDELRNLSTDGRYVKIKVTSAATVAGPFLTESQGKRFDMHPSEYDKEHNMKAVQLAQKQSLGKKGEGTCASVFWNPRHSVAVDSHGVPMLWEDNALAFVSLGHELVHSYRMMKGTYTGGDSDRHDPKTPAGQEESRAVGIGKYANEPLSENGIRQEHGLPLRQQYAPFGKETGNPRRV</sequence>
<dbReference type="RefSeq" id="WP_128174388.1">
    <property type="nucleotide sequence ID" value="NZ_CP071409.1"/>
</dbReference>
<protein>
    <recommendedName>
        <fullName evidence="4">Effector protein</fullName>
    </recommendedName>
</protein>
<dbReference type="Pfam" id="PF14891">
    <property type="entry name" value="Peptidase_M91"/>
    <property type="match status" value="1"/>
</dbReference>
<evidence type="ECO:0000313" key="2">
    <source>
        <dbReference type="EMBL" id="RWR03573.1"/>
    </source>
</evidence>
<accession>A0A443IHS2</accession>
<dbReference type="EMBL" id="JMEE01000001">
    <property type="protein sequence ID" value="RWR03573.1"/>
    <property type="molecule type" value="Genomic_DNA"/>
</dbReference>
<dbReference type="InterPro" id="IPR028208">
    <property type="entry name" value="Effector_pro_NleD-like"/>
</dbReference>
<reference evidence="2 3" key="1">
    <citation type="submission" date="2014-04" db="EMBL/GenBank/DDBJ databases">
        <title>Draft genome sequence of Pantoea beijingensis strain LMG 27579, an emerging pathogen to Pleurotus eryngii with potential industrial application.</title>
        <authorList>
            <person name="Xu F."/>
            <person name="Liu Y."/>
            <person name="Wang S."/>
            <person name="Yin Y."/>
            <person name="Ma Y."/>
            <person name="Zhao S."/>
            <person name="Rong C."/>
        </authorList>
    </citation>
    <scope>NUCLEOTIDE SEQUENCE [LARGE SCALE GENOMIC DNA]</scope>
    <source>
        <strain evidence="2 3">LMG 27579</strain>
    </source>
</reference>
<gene>
    <name evidence="2" type="ORF">ED28_00895</name>
</gene>
<evidence type="ECO:0000313" key="3">
    <source>
        <dbReference type="Proteomes" id="UP000288794"/>
    </source>
</evidence>
<comment type="caution">
    <text evidence="2">The sequence shown here is derived from an EMBL/GenBank/DDBJ whole genome shotgun (WGS) entry which is preliminary data.</text>
</comment>
<feature type="region of interest" description="Disordered" evidence="1">
    <location>
        <begin position="159"/>
        <end position="220"/>
    </location>
</feature>
<keyword evidence="3" id="KW-1185">Reference proteome</keyword>
<proteinExistence type="predicted"/>
<organism evidence="2 3">
    <name type="scientific">[Pantoea] beijingensis</name>
    <dbReference type="NCBI Taxonomy" id="1324864"/>
    <lineage>
        <taxon>Bacteria</taxon>
        <taxon>Pseudomonadati</taxon>
        <taxon>Pseudomonadota</taxon>
        <taxon>Gammaproteobacteria</taxon>
        <taxon>Enterobacterales</taxon>
        <taxon>Erwiniaceae</taxon>
        <taxon>Erwinia</taxon>
    </lineage>
</organism>
<dbReference type="Proteomes" id="UP000288794">
    <property type="component" value="Unassembled WGS sequence"/>
</dbReference>
<dbReference type="AlphaFoldDB" id="A0A443IHS2"/>
<name>A0A443IHS2_9GAMM</name>